<reference evidence="2" key="1">
    <citation type="submission" date="2023-06" db="EMBL/GenBank/DDBJ databases">
        <title>Genome-scale phylogeny and comparative genomics of the fungal order Sordariales.</title>
        <authorList>
            <consortium name="Lawrence Berkeley National Laboratory"/>
            <person name="Hensen N."/>
            <person name="Bonometti L."/>
            <person name="Westerberg I."/>
            <person name="Brannstrom I.O."/>
            <person name="Guillou S."/>
            <person name="Cros-Aarteil S."/>
            <person name="Calhoun S."/>
            <person name="Haridas S."/>
            <person name="Kuo A."/>
            <person name="Mondo S."/>
            <person name="Pangilinan J."/>
            <person name="Riley R."/>
            <person name="Labutti K."/>
            <person name="Andreopoulos B."/>
            <person name="Lipzen A."/>
            <person name="Chen C."/>
            <person name="Yanf M."/>
            <person name="Daum C."/>
            <person name="Ng V."/>
            <person name="Clum A."/>
            <person name="Steindorff A."/>
            <person name="Ohm R."/>
            <person name="Martin F."/>
            <person name="Silar P."/>
            <person name="Natvig D."/>
            <person name="Lalanne C."/>
            <person name="Gautier V."/>
            <person name="Ament-Velasquez S.L."/>
            <person name="Kruys A."/>
            <person name="Hutchinson M.I."/>
            <person name="Powell A.J."/>
            <person name="Barry K."/>
            <person name="Miller A.N."/>
            <person name="Grigoriev I.V."/>
            <person name="Debuchy R."/>
            <person name="Gladieux P."/>
            <person name="Thoren M.H."/>
            <person name="Johannesson H."/>
        </authorList>
    </citation>
    <scope>NUCLEOTIDE SEQUENCE</scope>
    <source>
        <strain evidence="2">CBS 606.72</strain>
    </source>
</reference>
<organism evidence="2 3">
    <name type="scientific">Immersiella caudata</name>
    <dbReference type="NCBI Taxonomy" id="314043"/>
    <lineage>
        <taxon>Eukaryota</taxon>
        <taxon>Fungi</taxon>
        <taxon>Dikarya</taxon>
        <taxon>Ascomycota</taxon>
        <taxon>Pezizomycotina</taxon>
        <taxon>Sordariomycetes</taxon>
        <taxon>Sordariomycetidae</taxon>
        <taxon>Sordariales</taxon>
        <taxon>Lasiosphaeriaceae</taxon>
        <taxon>Immersiella</taxon>
    </lineage>
</organism>
<comment type="caution">
    <text evidence="2">The sequence shown here is derived from an EMBL/GenBank/DDBJ whole genome shotgun (WGS) entry which is preliminary data.</text>
</comment>
<keyword evidence="3" id="KW-1185">Reference proteome</keyword>
<evidence type="ECO:0000256" key="1">
    <source>
        <dbReference type="SAM" id="MobiDB-lite"/>
    </source>
</evidence>
<name>A0AA39TLL9_9PEZI</name>
<sequence>MTRIAAQRAKDWSHAGTPRSLPMSWGGCRRARTPMRVPVRSRIAFASRPRCPSVWHVAHCCCRGPTRNPLLFGQVLSLKASTRPCQSRNGGKKCETLSCDDRGSWVLWQPADGFAVVAIGLDGRSRKPDMQSDRIWHNASLGGISCGQCVDQSGRRGRKWASARSTVPTPREQLGGRGNRRSENRDPHHSLPWLPRSRCN</sequence>
<gene>
    <name evidence="2" type="ORF">B0T14DRAFT_335921</name>
</gene>
<evidence type="ECO:0000313" key="2">
    <source>
        <dbReference type="EMBL" id="KAK0611824.1"/>
    </source>
</evidence>
<accession>A0AA39TLL9</accession>
<dbReference type="AlphaFoldDB" id="A0AA39TLL9"/>
<feature type="region of interest" description="Disordered" evidence="1">
    <location>
        <begin position="157"/>
        <end position="200"/>
    </location>
</feature>
<feature type="compositionally biased region" description="Basic and acidic residues" evidence="1">
    <location>
        <begin position="180"/>
        <end position="189"/>
    </location>
</feature>
<dbReference type="EMBL" id="JAULSU010000007">
    <property type="protein sequence ID" value="KAK0611824.1"/>
    <property type="molecule type" value="Genomic_DNA"/>
</dbReference>
<proteinExistence type="predicted"/>
<evidence type="ECO:0000313" key="3">
    <source>
        <dbReference type="Proteomes" id="UP001175000"/>
    </source>
</evidence>
<protein>
    <submittedName>
        <fullName evidence="2">Uncharacterized protein</fullName>
    </submittedName>
</protein>
<dbReference type="Proteomes" id="UP001175000">
    <property type="component" value="Unassembled WGS sequence"/>
</dbReference>